<comment type="domain">
    <text evidence="2">A Gly-cisPro motif from one monomer fits into the active site of the other monomer to allow specific chiral rejection of L-amino acids.</text>
</comment>
<keyword evidence="2" id="KW-0820">tRNA-binding</keyword>
<comment type="similarity">
    <text evidence="1 2">Belongs to the DTD family.</text>
</comment>
<dbReference type="NCBIfam" id="TIGR00256">
    <property type="entry name" value="D-aminoacyl-tRNA deacylase"/>
    <property type="match status" value="1"/>
</dbReference>
<protein>
    <recommendedName>
        <fullName evidence="2">D-aminoacyl-tRNA deacylase</fullName>
        <shortName evidence="2">DTD</shortName>
        <ecNumber evidence="2">3.1.1.96</ecNumber>
    </recommendedName>
    <alternativeName>
        <fullName evidence="2">Gly-tRNA(Ala) deacylase</fullName>
        <ecNumber evidence="2">3.1.1.-</ecNumber>
    </alternativeName>
</protein>
<dbReference type="InterPro" id="IPR023509">
    <property type="entry name" value="DTD-like_sf"/>
</dbReference>
<dbReference type="AlphaFoldDB" id="A0A413PV77"/>
<comment type="subcellular location">
    <subcellularLocation>
        <location evidence="2">Cytoplasm</location>
    </subcellularLocation>
</comment>
<organism evidence="3 4">
    <name type="scientific">Anaerobutyricum hallii</name>
    <dbReference type="NCBI Taxonomy" id="39488"/>
    <lineage>
        <taxon>Bacteria</taxon>
        <taxon>Bacillati</taxon>
        <taxon>Bacillota</taxon>
        <taxon>Clostridia</taxon>
        <taxon>Lachnospirales</taxon>
        <taxon>Lachnospiraceae</taxon>
        <taxon>Anaerobutyricum</taxon>
    </lineage>
</organism>
<dbReference type="EMBL" id="QSEP01000085">
    <property type="protein sequence ID" value="RGZ80578.1"/>
    <property type="molecule type" value="Genomic_DNA"/>
</dbReference>
<keyword evidence="2" id="KW-0694">RNA-binding</keyword>
<keyword evidence="2" id="KW-0963">Cytoplasm</keyword>
<dbReference type="InterPro" id="IPR003732">
    <property type="entry name" value="Daa-tRNA_deacyls_DTD"/>
</dbReference>
<keyword evidence="2" id="KW-0378">Hydrolase</keyword>
<dbReference type="HAMAP" id="MF_00518">
    <property type="entry name" value="Deacylase_Dtd"/>
    <property type="match status" value="1"/>
</dbReference>
<name>A0A413PV77_9FIRM</name>
<reference evidence="3 4" key="1">
    <citation type="submission" date="2018-08" db="EMBL/GenBank/DDBJ databases">
        <title>A genome reference for cultivated species of the human gut microbiota.</title>
        <authorList>
            <person name="Zou Y."/>
            <person name="Xue W."/>
            <person name="Luo G."/>
        </authorList>
    </citation>
    <scope>NUCLEOTIDE SEQUENCE [LARGE SCALE GENOMIC DNA]</scope>
    <source>
        <strain evidence="3 4">AM48-23BH</strain>
    </source>
</reference>
<dbReference type="EC" id="3.1.1.-" evidence="2"/>
<dbReference type="SUPFAM" id="SSF69500">
    <property type="entry name" value="DTD-like"/>
    <property type="match status" value="1"/>
</dbReference>
<dbReference type="Proteomes" id="UP000286561">
    <property type="component" value="Unassembled WGS sequence"/>
</dbReference>
<comment type="catalytic activity">
    <reaction evidence="2">
        <text>a D-aminoacyl-tRNA + H2O = a tRNA + a D-alpha-amino acid + H(+)</text>
        <dbReference type="Rhea" id="RHEA:13953"/>
        <dbReference type="Rhea" id="RHEA-COMP:10123"/>
        <dbReference type="Rhea" id="RHEA-COMP:10124"/>
        <dbReference type="ChEBI" id="CHEBI:15377"/>
        <dbReference type="ChEBI" id="CHEBI:15378"/>
        <dbReference type="ChEBI" id="CHEBI:59871"/>
        <dbReference type="ChEBI" id="CHEBI:78442"/>
        <dbReference type="ChEBI" id="CHEBI:79333"/>
        <dbReference type="EC" id="3.1.1.96"/>
    </reaction>
</comment>
<comment type="catalytic activity">
    <reaction evidence="2">
        <text>glycyl-tRNA(Ala) + H2O = tRNA(Ala) + glycine + H(+)</text>
        <dbReference type="Rhea" id="RHEA:53744"/>
        <dbReference type="Rhea" id="RHEA-COMP:9657"/>
        <dbReference type="Rhea" id="RHEA-COMP:13640"/>
        <dbReference type="ChEBI" id="CHEBI:15377"/>
        <dbReference type="ChEBI" id="CHEBI:15378"/>
        <dbReference type="ChEBI" id="CHEBI:57305"/>
        <dbReference type="ChEBI" id="CHEBI:78442"/>
        <dbReference type="ChEBI" id="CHEBI:78522"/>
    </reaction>
</comment>
<comment type="function">
    <text evidence="2">An aminoacyl-tRNA editing enzyme that deacylates mischarged D-aminoacyl-tRNAs. Also deacylates mischarged glycyl-tRNA(Ala), protecting cells against glycine mischarging by AlaRS. Acts via tRNA-based rather than protein-based catalysis; rejects L-amino acids rather than detecting D-amino acids in the active site. By recycling D-aminoacyl-tRNA to D-amino acids and free tRNA molecules, this enzyme counteracts the toxicity associated with the formation of D-aminoacyl-tRNA entities in vivo and helps enforce protein L-homochirality.</text>
</comment>
<dbReference type="GO" id="GO:0051500">
    <property type="term" value="F:D-tyrosyl-tRNA(Tyr) deacylase activity"/>
    <property type="evidence" value="ECO:0007669"/>
    <property type="project" value="TreeGrafter"/>
</dbReference>
<dbReference type="Gene3D" id="3.50.80.10">
    <property type="entry name" value="D-tyrosyl-tRNA(Tyr) deacylase"/>
    <property type="match status" value="1"/>
</dbReference>
<evidence type="ECO:0000256" key="2">
    <source>
        <dbReference type="HAMAP-Rule" id="MF_00518"/>
    </source>
</evidence>
<gene>
    <name evidence="2" type="primary">dtd</name>
    <name evidence="3" type="ORF">DW972_11400</name>
</gene>
<comment type="subunit">
    <text evidence="2">Homodimer.</text>
</comment>
<dbReference type="Pfam" id="PF02580">
    <property type="entry name" value="Tyr_Deacylase"/>
    <property type="match status" value="1"/>
</dbReference>
<dbReference type="GO" id="GO:0005737">
    <property type="term" value="C:cytoplasm"/>
    <property type="evidence" value="ECO:0007669"/>
    <property type="project" value="UniProtKB-SubCell"/>
</dbReference>
<dbReference type="FunFam" id="3.50.80.10:FF:000001">
    <property type="entry name" value="D-aminoacyl-tRNA deacylase"/>
    <property type="match status" value="1"/>
</dbReference>
<evidence type="ECO:0000313" key="4">
    <source>
        <dbReference type="Proteomes" id="UP000286561"/>
    </source>
</evidence>
<dbReference type="PANTHER" id="PTHR10472:SF5">
    <property type="entry name" value="D-AMINOACYL-TRNA DEACYLASE 1"/>
    <property type="match status" value="1"/>
</dbReference>
<dbReference type="GO" id="GO:0019478">
    <property type="term" value="P:D-amino acid catabolic process"/>
    <property type="evidence" value="ECO:0007669"/>
    <property type="project" value="UniProtKB-UniRule"/>
</dbReference>
<comment type="caution">
    <text evidence="3">The sequence shown here is derived from an EMBL/GenBank/DDBJ whole genome shotgun (WGS) entry which is preliminary data.</text>
</comment>
<feature type="short sequence motif" description="Gly-cisPro motif, important for rejection of L-amino acids" evidence="2">
    <location>
        <begin position="141"/>
        <end position="142"/>
    </location>
</feature>
<evidence type="ECO:0000313" key="3">
    <source>
        <dbReference type="EMBL" id="RGZ80578.1"/>
    </source>
</evidence>
<sequence length="152" mass="16815">MDKIMKAVLQVVTHATVRVDGGITGQIGPGLLVFLGVAEEDEQEDLDKIVKKVTELRIFKDDAGKTNLSLQDVNGELLIVSQFTLLADCKKGRRPSFVKAGNPQKAEEMYEEFIRVCKEKVPKVEHGVFGADMKVELLNDGPFTIVLDSKEL</sequence>
<dbReference type="PANTHER" id="PTHR10472">
    <property type="entry name" value="D-TYROSYL-TRNA TYR DEACYLASE"/>
    <property type="match status" value="1"/>
</dbReference>
<evidence type="ECO:0000256" key="1">
    <source>
        <dbReference type="ARBA" id="ARBA00009673"/>
    </source>
</evidence>
<proteinExistence type="inferred from homology"/>
<accession>A0A413PV77</accession>
<dbReference type="EC" id="3.1.1.96" evidence="2"/>
<dbReference type="GO" id="GO:0106026">
    <property type="term" value="F:Gly-tRNA(Ala) deacylase activity"/>
    <property type="evidence" value="ECO:0007669"/>
    <property type="project" value="UniProtKB-UniRule"/>
</dbReference>
<dbReference type="GO" id="GO:0043908">
    <property type="term" value="F:Ser(Gly)-tRNA(Ala) hydrolase activity"/>
    <property type="evidence" value="ECO:0007669"/>
    <property type="project" value="UniProtKB-UniRule"/>
</dbReference>
<dbReference type="GO" id="GO:0000049">
    <property type="term" value="F:tRNA binding"/>
    <property type="evidence" value="ECO:0007669"/>
    <property type="project" value="UniProtKB-UniRule"/>
</dbReference>